<comment type="function">
    <text evidence="3">Probably deamidates glutamine residues to glutamate on methyl-accepting chemotaxis receptors (MCPs), playing an important role in chemotaxis.</text>
</comment>
<dbReference type="InterPro" id="IPR011324">
    <property type="entry name" value="Cytotoxic_necrot_fac-like_cat"/>
</dbReference>
<dbReference type="Proteomes" id="UP001154240">
    <property type="component" value="Unassembled WGS sequence"/>
</dbReference>
<reference evidence="4" key="2">
    <citation type="submission" date="2022-10" db="EMBL/GenBank/DDBJ databases">
        <authorList>
            <person name="Aronson H.S."/>
        </authorList>
    </citation>
    <scope>NUCLEOTIDE SEQUENCE</scope>
    <source>
        <strain evidence="4">RS19-109</strain>
    </source>
</reference>
<dbReference type="SUPFAM" id="SSF64438">
    <property type="entry name" value="CNF1/YfiH-like putative cysteine hydrolases"/>
    <property type="match status" value="1"/>
</dbReference>
<keyword evidence="2 3" id="KW-0378">Hydrolase</keyword>
<comment type="caution">
    <text evidence="4">The sequence shown here is derived from an EMBL/GenBank/DDBJ whole genome shotgun (WGS) entry which is preliminary data.</text>
</comment>
<dbReference type="Gene3D" id="3.30.1330.200">
    <property type="match status" value="1"/>
</dbReference>
<protein>
    <recommendedName>
        <fullName evidence="3">Probable chemoreceptor glutamine deamidase CheD</fullName>
        <ecNumber evidence="3">3.5.1.44</ecNumber>
    </recommendedName>
</protein>
<accession>A0A9X4ML79</accession>
<sequence>MKIIVGISDMKVSNKPDDVLITYSLGSCIGVVIWDPVAKVGGMLHYMLPDSSLDKDKAEAKPFMFADTGIPRLFKETYKFGALKNRLIVKVVGGSQIMDSAGIFNIGKRNQAVVRKMFWKNQIMLAKEDVGGTGNRTVSLEIGTGVTHLKVSGRGEFEL</sequence>
<dbReference type="EMBL" id="JAPHEH010000001">
    <property type="protein sequence ID" value="MDG4474812.1"/>
    <property type="molecule type" value="Genomic_DNA"/>
</dbReference>
<gene>
    <name evidence="3" type="primary">cheD</name>
    <name evidence="4" type="ORF">OLX77_01390</name>
</gene>
<keyword evidence="5" id="KW-1185">Reference proteome</keyword>
<dbReference type="GO" id="GO:0050568">
    <property type="term" value="F:protein-glutamine glutaminase activity"/>
    <property type="evidence" value="ECO:0007669"/>
    <property type="project" value="UniProtKB-UniRule"/>
</dbReference>
<dbReference type="PANTHER" id="PTHR35147:SF1">
    <property type="entry name" value="CHEMORECEPTOR GLUTAMINE DEAMIDASE CHED-RELATED"/>
    <property type="match status" value="1"/>
</dbReference>
<proteinExistence type="inferred from homology"/>
<dbReference type="CDD" id="cd16352">
    <property type="entry name" value="CheD"/>
    <property type="match status" value="1"/>
</dbReference>
<keyword evidence="1 3" id="KW-0145">Chemotaxis</keyword>
<comment type="similarity">
    <text evidence="3">Belongs to the CheD family.</text>
</comment>
<dbReference type="PANTHER" id="PTHR35147">
    <property type="entry name" value="CHEMORECEPTOR GLUTAMINE DEAMIDASE CHED-RELATED"/>
    <property type="match status" value="1"/>
</dbReference>
<evidence type="ECO:0000313" key="4">
    <source>
        <dbReference type="EMBL" id="MDG4474812.1"/>
    </source>
</evidence>
<reference evidence="4" key="1">
    <citation type="journal article" date="2022" name="bioRxiv">
        <title>Thiovibrio frasassiensisgen. nov., sp. nov., an autotrophic, elemental sulfur disproportionating bacterium isolated from sulfidic karst sediment, and proposal of Thiovibrionaceae fam. nov.</title>
        <authorList>
            <person name="Aronson H."/>
            <person name="Thomas C."/>
            <person name="Bhattacharyya M."/>
            <person name="Eckstein S."/>
            <person name="Jensen S."/>
            <person name="Barco R."/>
            <person name="Macalady J."/>
            <person name="Amend J."/>
        </authorList>
    </citation>
    <scope>NUCLEOTIDE SEQUENCE</scope>
    <source>
        <strain evidence="4">RS19-109</strain>
    </source>
</reference>
<name>A0A9X4ML79_9BACT</name>
<organism evidence="4 5">
    <name type="scientific">Thiovibrio frasassiensis</name>
    <dbReference type="NCBI Taxonomy" id="2984131"/>
    <lineage>
        <taxon>Bacteria</taxon>
        <taxon>Pseudomonadati</taxon>
        <taxon>Thermodesulfobacteriota</taxon>
        <taxon>Desulfobulbia</taxon>
        <taxon>Desulfobulbales</taxon>
        <taxon>Thiovibrionaceae</taxon>
        <taxon>Thiovibrio</taxon>
    </lineage>
</organism>
<evidence type="ECO:0000256" key="3">
    <source>
        <dbReference type="HAMAP-Rule" id="MF_01440"/>
    </source>
</evidence>
<dbReference type="EC" id="3.5.1.44" evidence="3"/>
<dbReference type="GO" id="GO:0006935">
    <property type="term" value="P:chemotaxis"/>
    <property type="evidence" value="ECO:0007669"/>
    <property type="project" value="UniProtKB-UniRule"/>
</dbReference>
<dbReference type="InterPro" id="IPR038592">
    <property type="entry name" value="CheD-like_sf"/>
</dbReference>
<dbReference type="RefSeq" id="WP_307631792.1">
    <property type="nucleotide sequence ID" value="NZ_JAPHEH010000001.1"/>
</dbReference>
<dbReference type="InterPro" id="IPR005659">
    <property type="entry name" value="Chemorcpt_Glu_NH3ase_CheD"/>
</dbReference>
<dbReference type="HAMAP" id="MF_01440">
    <property type="entry name" value="CheD"/>
    <property type="match status" value="1"/>
</dbReference>
<evidence type="ECO:0000313" key="5">
    <source>
        <dbReference type="Proteomes" id="UP001154240"/>
    </source>
</evidence>
<evidence type="ECO:0000256" key="1">
    <source>
        <dbReference type="ARBA" id="ARBA00022500"/>
    </source>
</evidence>
<dbReference type="AlphaFoldDB" id="A0A9X4ML79"/>
<comment type="catalytic activity">
    <reaction evidence="3">
        <text>L-glutaminyl-[protein] + H2O = L-glutamyl-[protein] + NH4(+)</text>
        <dbReference type="Rhea" id="RHEA:16441"/>
        <dbReference type="Rhea" id="RHEA-COMP:10207"/>
        <dbReference type="Rhea" id="RHEA-COMP:10208"/>
        <dbReference type="ChEBI" id="CHEBI:15377"/>
        <dbReference type="ChEBI" id="CHEBI:28938"/>
        <dbReference type="ChEBI" id="CHEBI:29973"/>
        <dbReference type="ChEBI" id="CHEBI:30011"/>
        <dbReference type="EC" id="3.5.1.44"/>
    </reaction>
</comment>
<evidence type="ECO:0000256" key="2">
    <source>
        <dbReference type="ARBA" id="ARBA00022801"/>
    </source>
</evidence>
<dbReference type="Pfam" id="PF03975">
    <property type="entry name" value="CheD"/>
    <property type="match status" value="1"/>
</dbReference>